<dbReference type="Pfam" id="PF00665">
    <property type="entry name" value="rve"/>
    <property type="match status" value="1"/>
</dbReference>
<dbReference type="Gene3D" id="3.30.420.10">
    <property type="entry name" value="Ribonuclease H-like superfamily/Ribonuclease H"/>
    <property type="match status" value="1"/>
</dbReference>
<evidence type="ECO:0000256" key="3">
    <source>
        <dbReference type="ARBA" id="ARBA00022722"/>
    </source>
</evidence>
<dbReference type="GO" id="GO:0015074">
    <property type="term" value="P:DNA integration"/>
    <property type="evidence" value="ECO:0007669"/>
    <property type="project" value="InterPro"/>
</dbReference>
<dbReference type="InterPro" id="IPR041373">
    <property type="entry name" value="RT_RNaseH"/>
</dbReference>
<dbReference type="AlphaFoldDB" id="A0A4C1V5L3"/>
<dbReference type="GO" id="GO:0016787">
    <property type="term" value="F:hydrolase activity"/>
    <property type="evidence" value="ECO:0007669"/>
    <property type="project" value="UniProtKB-KW"/>
</dbReference>
<reference evidence="8 9" key="1">
    <citation type="journal article" date="2019" name="Commun. Biol.">
        <title>The bagworm genome reveals a unique fibroin gene that provides high tensile strength.</title>
        <authorList>
            <person name="Kono N."/>
            <person name="Nakamura H."/>
            <person name="Ohtoshi R."/>
            <person name="Tomita M."/>
            <person name="Numata K."/>
            <person name="Arakawa K."/>
        </authorList>
    </citation>
    <scope>NUCLEOTIDE SEQUENCE [LARGE SCALE GENOMIC DNA]</scope>
</reference>
<evidence type="ECO:0000313" key="8">
    <source>
        <dbReference type="EMBL" id="GBP33889.1"/>
    </source>
</evidence>
<dbReference type="InterPro" id="IPR001584">
    <property type="entry name" value="Integrase_cat-core"/>
</dbReference>
<dbReference type="GO" id="GO:0004519">
    <property type="term" value="F:endonuclease activity"/>
    <property type="evidence" value="ECO:0007669"/>
    <property type="project" value="UniProtKB-KW"/>
</dbReference>
<protein>
    <submittedName>
        <fullName evidence="8">Transposon Tf2-11 polyprotein</fullName>
    </submittedName>
</protein>
<dbReference type="InterPro" id="IPR043502">
    <property type="entry name" value="DNA/RNA_pol_sf"/>
</dbReference>
<keyword evidence="6" id="KW-0695">RNA-directed DNA polymerase</keyword>
<dbReference type="CDD" id="cd09274">
    <property type="entry name" value="RNase_HI_RT_Ty3"/>
    <property type="match status" value="1"/>
</dbReference>
<evidence type="ECO:0000256" key="1">
    <source>
        <dbReference type="ARBA" id="ARBA00022679"/>
    </source>
</evidence>
<keyword evidence="9" id="KW-1185">Reference proteome</keyword>
<dbReference type="Proteomes" id="UP000299102">
    <property type="component" value="Unassembled WGS sequence"/>
</dbReference>
<dbReference type="GO" id="GO:0003964">
    <property type="term" value="F:RNA-directed DNA polymerase activity"/>
    <property type="evidence" value="ECO:0007669"/>
    <property type="project" value="UniProtKB-KW"/>
</dbReference>
<dbReference type="InterPro" id="IPR012337">
    <property type="entry name" value="RNaseH-like_sf"/>
</dbReference>
<keyword evidence="5" id="KW-0378">Hydrolase</keyword>
<dbReference type="GO" id="GO:0003676">
    <property type="term" value="F:nucleic acid binding"/>
    <property type="evidence" value="ECO:0007669"/>
    <property type="project" value="InterPro"/>
</dbReference>
<name>A0A4C1V5L3_EUMVA</name>
<dbReference type="OrthoDB" id="10058156at2759"/>
<evidence type="ECO:0000256" key="2">
    <source>
        <dbReference type="ARBA" id="ARBA00022695"/>
    </source>
</evidence>
<keyword evidence="4" id="KW-0255">Endonuclease</keyword>
<dbReference type="GO" id="GO:0042575">
    <property type="term" value="C:DNA polymerase complex"/>
    <property type="evidence" value="ECO:0007669"/>
    <property type="project" value="UniProtKB-ARBA"/>
</dbReference>
<dbReference type="Gene3D" id="3.10.20.370">
    <property type="match status" value="1"/>
</dbReference>
<feature type="domain" description="Integrase catalytic" evidence="7">
    <location>
        <begin position="248"/>
        <end position="367"/>
    </location>
</feature>
<evidence type="ECO:0000256" key="6">
    <source>
        <dbReference type="ARBA" id="ARBA00022918"/>
    </source>
</evidence>
<gene>
    <name evidence="8" type="primary">Tf2-11</name>
    <name evidence="8" type="ORF">EVAR_21000_1</name>
</gene>
<dbReference type="PANTHER" id="PTHR37984:SF5">
    <property type="entry name" value="PROTEIN NYNRIN-LIKE"/>
    <property type="match status" value="1"/>
</dbReference>
<dbReference type="SUPFAM" id="SSF53098">
    <property type="entry name" value="Ribonuclease H-like"/>
    <property type="match status" value="1"/>
</dbReference>
<dbReference type="FunFam" id="3.10.20.370:FF:000001">
    <property type="entry name" value="Retrovirus-related Pol polyprotein from transposon 17.6-like protein"/>
    <property type="match status" value="1"/>
</dbReference>
<organism evidence="8 9">
    <name type="scientific">Eumeta variegata</name>
    <name type="common">Bagworm moth</name>
    <name type="synonym">Eumeta japonica</name>
    <dbReference type="NCBI Taxonomy" id="151549"/>
    <lineage>
        <taxon>Eukaryota</taxon>
        <taxon>Metazoa</taxon>
        <taxon>Ecdysozoa</taxon>
        <taxon>Arthropoda</taxon>
        <taxon>Hexapoda</taxon>
        <taxon>Insecta</taxon>
        <taxon>Pterygota</taxon>
        <taxon>Neoptera</taxon>
        <taxon>Endopterygota</taxon>
        <taxon>Lepidoptera</taxon>
        <taxon>Glossata</taxon>
        <taxon>Ditrysia</taxon>
        <taxon>Tineoidea</taxon>
        <taxon>Psychidae</taxon>
        <taxon>Oiketicinae</taxon>
        <taxon>Eumeta</taxon>
    </lineage>
</organism>
<keyword evidence="1" id="KW-0808">Transferase</keyword>
<sequence length="367" mass="40592">MCRKKETHQSAFETVKRALESELALAHYDPRLSTALTVDASPTGLGAVLAQQQEDGSERVIAFASRALTPSERVYSQIQKEATAIIFGVKKFHQYLYGRADPFVLKTDHKPLLSIFGNKKGIPEMTANRLQRYALFLSAYNYTVQYVRSANNVADYLSRSHPQARAAADGSGAGTCAASVDVEDGEINSYLHFISSNDQSSITIKEIKVETQNDPMLHSVMRTSRAQWARARARRCGPGPRATRALAVPPRPWERVHLDMLSVAGGTHLVVVDAHSKWVEWAPLADGAGTEPVLRRLSEMLGRFGLPRTIVTDNATPFTSARFRRYCDVNDIKHVTIPPYHPASNGQAEITVKLIKRALKNVNVGNE</sequence>
<evidence type="ECO:0000259" key="7">
    <source>
        <dbReference type="PROSITE" id="PS50994"/>
    </source>
</evidence>
<evidence type="ECO:0000256" key="4">
    <source>
        <dbReference type="ARBA" id="ARBA00022759"/>
    </source>
</evidence>
<dbReference type="PROSITE" id="PS50994">
    <property type="entry name" value="INTEGRASE"/>
    <property type="match status" value="1"/>
</dbReference>
<dbReference type="SUPFAM" id="SSF56672">
    <property type="entry name" value="DNA/RNA polymerases"/>
    <property type="match status" value="1"/>
</dbReference>
<dbReference type="InterPro" id="IPR036397">
    <property type="entry name" value="RNaseH_sf"/>
</dbReference>
<evidence type="ECO:0000313" key="9">
    <source>
        <dbReference type="Proteomes" id="UP000299102"/>
    </source>
</evidence>
<evidence type="ECO:0000256" key="5">
    <source>
        <dbReference type="ARBA" id="ARBA00022801"/>
    </source>
</evidence>
<comment type="caution">
    <text evidence="8">The sequence shown here is derived from an EMBL/GenBank/DDBJ whole genome shotgun (WGS) entry which is preliminary data.</text>
</comment>
<dbReference type="PANTHER" id="PTHR37984">
    <property type="entry name" value="PROTEIN CBG26694"/>
    <property type="match status" value="1"/>
</dbReference>
<dbReference type="InterPro" id="IPR050951">
    <property type="entry name" value="Retrovirus_Pol_polyprotein"/>
</dbReference>
<accession>A0A4C1V5L3</accession>
<keyword evidence="3" id="KW-0540">Nuclease</keyword>
<keyword evidence="2" id="KW-0548">Nucleotidyltransferase</keyword>
<dbReference type="Pfam" id="PF17917">
    <property type="entry name" value="RT_RNaseH"/>
    <property type="match status" value="1"/>
</dbReference>
<dbReference type="STRING" id="151549.A0A4C1V5L3"/>
<proteinExistence type="predicted"/>
<dbReference type="EMBL" id="BGZK01000280">
    <property type="protein sequence ID" value="GBP33889.1"/>
    <property type="molecule type" value="Genomic_DNA"/>
</dbReference>